<proteinExistence type="predicted"/>
<dbReference type="EMBL" id="CAJPDT010000065">
    <property type="protein sequence ID" value="CAF9932329.1"/>
    <property type="molecule type" value="Genomic_DNA"/>
</dbReference>
<reference evidence="1" key="1">
    <citation type="submission" date="2021-03" db="EMBL/GenBank/DDBJ databases">
        <authorList>
            <person name="Tagirdzhanova G."/>
        </authorList>
    </citation>
    <scope>NUCLEOTIDE SEQUENCE</scope>
</reference>
<comment type="caution">
    <text evidence="1">The sequence shown here is derived from an EMBL/GenBank/DDBJ whole genome shotgun (WGS) entry which is preliminary data.</text>
</comment>
<gene>
    <name evidence="1" type="ORF">IMSHALPRED_008856</name>
</gene>
<dbReference type="OrthoDB" id="5314997at2759"/>
<sequence length="245" mass="28168">MASDISHMTFLLFPREIRDMIYTYLTSDMIYTCLTPNEETYSITSTRGITIGFGEASKTDLGIINTCKAIRYEMIEMIRRNNGNNGLRFSILDTVAKSLCHELAPFMTHIELYIDFGTFSWDRFRAGHHDSELDYVSNQVCEILHSLKNCAKRCKSCHFIINDNNKFVSPLLRLRIFDIIKTLVGLETLIILVLLWKSDLRKLASHLAPSLGPSTVHYEWPSLPWAQGHYGCVKFHPRQSLAEKE</sequence>
<dbReference type="AlphaFoldDB" id="A0A8H3FWY8"/>
<accession>A0A8H3FWY8</accession>
<evidence type="ECO:0000313" key="1">
    <source>
        <dbReference type="EMBL" id="CAF9932329.1"/>
    </source>
</evidence>
<organism evidence="1 2">
    <name type="scientific">Imshaugia aleurites</name>
    <dbReference type="NCBI Taxonomy" id="172621"/>
    <lineage>
        <taxon>Eukaryota</taxon>
        <taxon>Fungi</taxon>
        <taxon>Dikarya</taxon>
        <taxon>Ascomycota</taxon>
        <taxon>Pezizomycotina</taxon>
        <taxon>Lecanoromycetes</taxon>
        <taxon>OSLEUM clade</taxon>
        <taxon>Lecanoromycetidae</taxon>
        <taxon>Lecanorales</taxon>
        <taxon>Lecanorineae</taxon>
        <taxon>Parmeliaceae</taxon>
        <taxon>Imshaugia</taxon>
    </lineage>
</organism>
<evidence type="ECO:0000313" key="2">
    <source>
        <dbReference type="Proteomes" id="UP000664534"/>
    </source>
</evidence>
<dbReference type="Proteomes" id="UP000664534">
    <property type="component" value="Unassembled WGS sequence"/>
</dbReference>
<protein>
    <submittedName>
        <fullName evidence="1">Uncharacterized protein</fullName>
    </submittedName>
</protein>
<keyword evidence="2" id="KW-1185">Reference proteome</keyword>
<name>A0A8H3FWY8_9LECA</name>